<dbReference type="OrthoDB" id="2438421at2759"/>
<dbReference type="GO" id="GO:0046983">
    <property type="term" value="F:protein dimerization activity"/>
    <property type="evidence" value="ECO:0007669"/>
    <property type="project" value="InterPro"/>
</dbReference>
<name>A0A8S3WTH9_PARAO</name>
<evidence type="ECO:0000259" key="1">
    <source>
        <dbReference type="Pfam" id="PF05699"/>
    </source>
</evidence>
<evidence type="ECO:0000313" key="2">
    <source>
        <dbReference type="EMBL" id="CAG4981294.1"/>
    </source>
</evidence>
<dbReference type="InterPro" id="IPR008906">
    <property type="entry name" value="HATC_C_dom"/>
</dbReference>
<reference evidence="2" key="1">
    <citation type="submission" date="2021-04" db="EMBL/GenBank/DDBJ databases">
        <authorList>
            <person name="Tunstrom K."/>
        </authorList>
    </citation>
    <scope>NUCLEOTIDE SEQUENCE</scope>
</reference>
<accession>A0A8S3WTH9</accession>
<dbReference type="AlphaFoldDB" id="A0A8S3WTH9"/>
<dbReference type="Proteomes" id="UP000691718">
    <property type="component" value="Unassembled WGS sequence"/>
</dbReference>
<feature type="domain" description="HAT C-terminal dimerisation" evidence="1">
    <location>
        <begin position="42"/>
        <end position="120"/>
    </location>
</feature>
<sequence>MESDCSDLSDKAEDTFSLWDDHHKLVHKSWKTVKSDDSISDELSIYLRSPVGRLNENPLEIWNDLKIQLLKLYTNVYKYLTMAGSSVPSERLFSKAAQIVNQQRNRLKGKLLNKLLFLQSLPKEHWI</sequence>
<comment type="caution">
    <text evidence="2">The sequence shown here is derived from an EMBL/GenBank/DDBJ whole genome shotgun (WGS) entry which is preliminary data.</text>
</comment>
<evidence type="ECO:0000313" key="3">
    <source>
        <dbReference type="Proteomes" id="UP000691718"/>
    </source>
</evidence>
<keyword evidence="3" id="KW-1185">Reference proteome</keyword>
<organism evidence="2 3">
    <name type="scientific">Parnassius apollo</name>
    <name type="common">Apollo butterfly</name>
    <name type="synonym">Papilio apollo</name>
    <dbReference type="NCBI Taxonomy" id="110799"/>
    <lineage>
        <taxon>Eukaryota</taxon>
        <taxon>Metazoa</taxon>
        <taxon>Ecdysozoa</taxon>
        <taxon>Arthropoda</taxon>
        <taxon>Hexapoda</taxon>
        <taxon>Insecta</taxon>
        <taxon>Pterygota</taxon>
        <taxon>Neoptera</taxon>
        <taxon>Endopterygota</taxon>
        <taxon>Lepidoptera</taxon>
        <taxon>Glossata</taxon>
        <taxon>Ditrysia</taxon>
        <taxon>Papilionoidea</taxon>
        <taxon>Papilionidae</taxon>
        <taxon>Parnassiinae</taxon>
        <taxon>Parnassini</taxon>
        <taxon>Parnassius</taxon>
        <taxon>Parnassius</taxon>
    </lineage>
</organism>
<dbReference type="Pfam" id="PF05699">
    <property type="entry name" value="Dimer_Tnp_hAT"/>
    <property type="match status" value="1"/>
</dbReference>
<gene>
    <name evidence="2" type="ORF">PAPOLLO_LOCUS10228</name>
</gene>
<dbReference type="PANTHER" id="PTHR47611:SF3">
    <property type="entry name" value="HAT C-TERMINAL DIMERISATION DOMAIN-CONTAINING PROTEIN"/>
    <property type="match status" value="1"/>
</dbReference>
<protein>
    <submittedName>
        <fullName evidence="2">(apollo) hypothetical protein</fullName>
    </submittedName>
</protein>
<dbReference type="PANTHER" id="PTHR47611">
    <property type="entry name" value="HAT DIMERISATION DOMAIN, C-TERMINAL"/>
    <property type="match status" value="1"/>
</dbReference>
<dbReference type="EMBL" id="CAJQZP010000723">
    <property type="protein sequence ID" value="CAG4981294.1"/>
    <property type="molecule type" value="Genomic_DNA"/>
</dbReference>
<proteinExistence type="predicted"/>